<name>A0A409YA68_9AGAR</name>
<dbReference type="InParanoid" id="A0A409YA68"/>
<accession>A0A409YA68</accession>
<comment type="caution">
    <text evidence="1">The sequence shown here is derived from an EMBL/GenBank/DDBJ whole genome shotgun (WGS) entry which is preliminary data.</text>
</comment>
<dbReference type="Proteomes" id="UP000284706">
    <property type="component" value="Unassembled WGS sequence"/>
</dbReference>
<evidence type="ECO:0000313" key="1">
    <source>
        <dbReference type="EMBL" id="PPQ99889.1"/>
    </source>
</evidence>
<proteinExistence type="predicted"/>
<protein>
    <submittedName>
        <fullName evidence="1">Uncharacterized protein</fullName>
    </submittedName>
</protein>
<keyword evidence="2" id="KW-1185">Reference proteome</keyword>
<dbReference type="EMBL" id="NHYE01001041">
    <property type="protein sequence ID" value="PPQ99889.1"/>
    <property type="molecule type" value="Genomic_DNA"/>
</dbReference>
<evidence type="ECO:0000313" key="2">
    <source>
        <dbReference type="Proteomes" id="UP000284706"/>
    </source>
</evidence>
<organism evidence="1 2">
    <name type="scientific">Gymnopilus dilepis</name>
    <dbReference type="NCBI Taxonomy" id="231916"/>
    <lineage>
        <taxon>Eukaryota</taxon>
        <taxon>Fungi</taxon>
        <taxon>Dikarya</taxon>
        <taxon>Basidiomycota</taxon>
        <taxon>Agaricomycotina</taxon>
        <taxon>Agaricomycetes</taxon>
        <taxon>Agaricomycetidae</taxon>
        <taxon>Agaricales</taxon>
        <taxon>Agaricineae</taxon>
        <taxon>Hymenogastraceae</taxon>
        <taxon>Gymnopilus</taxon>
    </lineage>
</organism>
<reference evidence="1 2" key="1">
    <citation type="journal article" date="2018" name="Evol. Lett.">
        <title>Horizontal gene cluster transfer increased hallucinogenic mushroom diversity.</title>
        <authorList>
            <person name="Reynolds H.T."/>
            <person name="Vijayakumar V."/>
            <person name="Gluck-Thaler E."/>
            <person name="Korotkin H.B."/>
            <person name="Matheny P.B."/>
            <person name="Slot J.C."/>
        </authorList>
    </citation>
    <scope>NUCLEOTIDE SEQUENCE [LARGE SCALE GENOMIC DNA]</scope>
    <source>
        <strain evidence="1 2">SRW20</strain>
    </source>
</reference>
<gene>
    <name evidence="1" type="ORF">CVT26_009340</name>
</gene>
<dbReference type="AlphaFoldDB" id="A0A409YA68"/>
<sequence>MAVQPPEQLKVRQLIICLDLQPGPLALPKQGDAVEAMRVADGFLRGFQVGTVAGRGDGMLGLGQELPKAL</sequence>